<dbReference type="Pfam" id="PF03861">
    <property type="entry name" value="ANTAR"/>
    <property type="match status" value="1"/>
</dbReference>
<dbReference type="OrthoDB" id="4929862at2"/>
<sequence>MVLGVRKEEQRTARHVQQLHDWAIALPRDPGQCATATSRPHQSVTFRRQELHMLQNPHPVSESNRSADITTAMTATMGAIAARIAPASGAQEADLVNLTAAVVLAVPAADHADIVRAPIDGESDFGPKQRYSASATLDELHTATGTVADNPARTVLREHLPVRIDDTVSEVRWPQFTAPANACAVGSMLALPLTADGNTIGVLNLYARRPHAFTTDDRALAAVFADTAAAALHTLMMRTEQHPSAVVCRDVIEQAIGLLMARHGLSSRQAPDTLGRIADRRHESMLTTAHRLIGDVPDAAAPLVPGTLRLTRTDTAHVVIVHVHNDIDYRNAPAFVIGLGEVLIAAEARPVVIDLHEVDFISTEGLAALAALDDRAGRGGSPISLTGSYPVQRQVHVLDLGRNLRCYTDHGAATRAARDGAPG</sequence>
<dbReference type="InterPro" id="IPR029016">
    <property type="entry name" value="GAF-like_dom_sf"/>
</dbReference>
<keyword evidence="6" id="KW-1185">Reference proteome</keyword>
<dbReference type="SMART" id="SM01012">
    <property type="entry name" value="ANTAR"/>
    <property type="match status" value="1"/>
</dbReference>
<feature type="domain" description="STAS" evidence="3">
    <location>
        <begin position="308"/>
        <end position="395"/>
    </location>
</feature>
<proteinExistence type="predicted"/>
<keyword evidence="2" id="KW-0804">Transcription</keyword>
<dbReference type="Pfam" id="PF13466">
    <property type="entry name" value="STAS_2"/>
    <property type="match status" value="1"/>
</dbReference>
<dbReference type="PROSITE" id="PS50921">
    <property type="entry name" value="ANTAR"/>
    <property type="match status" value="1"/>
</dbReference>
<dbReference type="AlphaFoldDB" id="A0A5A7S5D0"/>
<evidence type="ECO:0000256" key="1">
    <source>
        <dbReference type="ARBA" id="ARBA00023015"/>
    </source>
</evidence>
<dbReference type="GO" id="GO:0003723">
    <property type="term" value="F:RNA binding"/>
    <property type="evidence" value="ECO:0007669"/>
    <property type="project" value="InterPro"/>
</dbReference>
<dbReference type="Proteomes" id="UP000322244">
    <property type="component" value="Unassembled WGS sequence"/>
</dbReference>
<reference evidence="5 6" key="1">
    <citation type="submission" date="2019-07" db="EMBL/GenBank/DDBJ databases">
        <title>Rhodococcus cavernicolus sp. nov., isolated from a cave.</title>
        <authorList>
            <person name="Lee S.D."/>
        </authorList>
    </citation>
    <scope>NUCLEOTIDE SEQUENCE [LARGE SCALE GENOMIC DNA]</scope>
    <source>
        <strain evidence="5 6">C1-24</strain>
    </source>
</reference>
<dbReference type="PROSITE" id="PS50801">
    <property type="entry name" value="STAS"/>
    <property type="match status" value="1"/>
</dbReference>
<dbReference type="InterPro" id="IPR036388">
    <property type="entry name" value="WH-like_DNA-bd_sf"/>
</dbReference>
<dbReference type="SUPFAM" id="SSF52091">
    <property type="entry name" value="SpoIIaa-like"/>
    <property type="match status" value="1"/>
</dbReference>
<organism evidence="5 6">
    <name type="scientific">Antrihabitans cavernicola</name>
    <dbReference type="NCBI Taxonomy" id="2495913"/>
    <lineage>
        <taxon>Bacteria</taxon>
        <taxon>Bacillati</taxon>
        <taxon>Actinomycetota</taxon>
        <taxon>Actinomycetes</taxon>
        <taxon>Mycobacteriales</taxon>
        <taxon>Nocardiaceae</taxon>
        <taxon>Antrihabitans</taxon>
    </lineage>
</organism>
<evidence type="ECO:0000259" key="3">
    <source>
        <dbReference type="PROSITE" id="PS50801"/>
    </source>
</evidence>
<evidence type="ECO:0000259" key="4">
    <source>
        <dbReference type="PROSITE" id="PS50921"/>
    </source>
</evidence>
<dbReference type="Pfam" id="PF13185">
    <property type="entry name" value="GAF_2"/>
    <property type="match status" value="1"/>
</dbReference>
<name>A0A5A7S5D0_9NOCA</name>
<dbReference type="InterPro" id="IPR002645">
    <property type="entry name" value="STAS_dom"/>
</dbReference>
<dbReference type="SUPFAM" id="SSF55781">
    <property type="entry name" value="GAF domain-like"/>
    <property type="match status" value="1"/>
</dbReference>
<feature type="domain" description="ANTAR" evidence="4">
    <location>
        <begin position="232"/>
        <end position="293"/>
    </location>
</feature>
<evidence type="ECO:0000313" key="5">
    <source>
        <dbReference type="EMBL" id="KAA0017654.1"/>
    </source>
</evidence>
<dbReference type="InterPro" id="IPR005561">
    <property type="entry name" value="ANTAR"/>
</dbReference>
<dbReference type="InterPro" id="IPR036513">
    <property type="entry name" value="STAS_dom_sf"/>
</dbReference>
<dbReference type="InterPro" id="IPR058548">
    <property type="entry name" value="MlaB-like_STAS"/>
</dbReference>
<evidence type="ECO:0000256" key="2">
    <source>
        <dbReference type="ARBA" id="ARBA00023163"/>
    </source>
</evidence>
<protein>
    <submittedName>
        <fullName evidence="5">GAF domain-containing protein</fullName>
    </submittedName>
</protein>
<accession>A0A5A7S5D0</accession>
<keyword evidence="1" id="KW-0805">Transcription regulation</keyword>
<dbReference type="SMART" id="SM00065">
    <property type="entry name" value="GAF"/>
    <property type="match status" value="1"/>
</dbReference>
<dbReference type="EMBL" id="VLNY01000021">
    <property type="protein sequence ID" value="KAA0017654.1"/>
    <property type="molecule type" value="Genomic_DNA"/>
</dbReference>
<evidence type="ECO:0000313" key="6">
    <source>
        <dbReference type="Proteomes" id="UP000322244"/>
    </source>
</evidence>
<comment type="caution">
    <text evidence="5">The sequence shown here is derived from an EMBL/GenBank/DDBJ whole genome shotgun (WGS) entry which is preliminary data.</text>
</comment>
<dbReference type="Gene3D" id="1.10.10.10">
    <property type="entry name" value="Winged helix-like DNA-binding domain superfamily/Winged helix DNA-binding domain"/>
    <property type="match status" value="1"/>
</dbReference>
<dbReference type="InterPro" id="IPR003018">
    <property type="entry name" value="GAF"/>
</dbReference>
<dbReference type="Gene3D" id="3.30.450.40">
    <property type="match status" value="1"/>
</dbReference>
<dbReference type="Gene3D" id="3.30.750.24">
    <property type="entry name" value="STAS domain"/>
    <property type="match status" value="1"/>
</dbReference>
<gene>
    <name evidence="5" type="ORF">FOY51_24735</name>
</gene>